<proteinExistence type="predicted"/>
<evidence type="ECO:0000256" key="1">
    <source>
        <dbReference type="SAM" id="MobiDB-lite"/>
    </source>
</evidence>
<feature type="region of interest" description="Disordered" evidence="1">
    <location>
        <begin position="45"/>
        <end position="70"/>
    </location>
</feature>
<dbReference type="InParanoid" id="A0A6P7GJL1"/>
<feature type="region of interest" description="Disordered" evidence="1">
    <location>
        <begin position="1"/>
        <end position="32"/>
    </location>
</feature>
<name>A0A6P7GJL1_DIAVI</name>
<organism evidence="2">
    <name type="scientific">Diabrotica virgifera virgifera</name>
    <name type="common">western corn rootworm</name>
    <dbReference type="NCBI Taxonomy" id="50390"/>
    <lineage>
        <taxon>Eukaryota</taxon>
        <taxon>Metazoa</taxon>
        <taxon>Ecdysozoa</taxon>
        <taxon>Arthropoda</taxon>
        <taxon>Hexapoda</taxon>
        <taxon>Insecta</taxon>
        <taxon>Pterygota</taxon>
        <taxon>Neoptera</taxon>
        <taxon>Endopterygota</taxon>
        <taxon>Coleoptera</taxon>
        <taxon>Polyphaga</taxon>
        <taxon>Cucujiformia</taxon>
        <taxon>Chrysomeloidea</taxon>
        <taxon>Chrysomelidae</taxon>
        <taxon>Galerucinae</taxon>
        <taxon>Diabroticina</taxon>
        <taxon>Diabroticites</taxon>
        <taxon>Diabrotica</taxon>
    </lineage>
</organism>
<sequence length="617" mass="70384">MRMETNSLCLGPLPGDRQGTSGADAGRDSMRDVGGRVLRRRAPVIQSATAQPQPQASQITTRAPPAEGAALDHQPALTQAGRPRQRMKWTVSINESILRFYYKVTNLGQETIGYRQQLYAEFCREYPDIQVSEQRVSDQYRVIVRNNLIPETRRNTIKSEVEREINNQGLVLDQVPNEILDEQIPEIPIPETQPENTQQENNELRESLENEMARAVQEFNGTNPLSTPPLPRINSCKKLGALLQIVNTEVLPNYVVEAHSLEYLHMLIYCAATAIANVMGVKIRTRRGTNNGRTGNRTAPWEKRLLGKIELLRRDIGRVTEYVRGVTSRKVIKRAEEIMRSTARHSRYDPENNTAQQCLDTLKQKLSVYSGRLRRYKVSNNRKCDNALFENSEKAFYRKLNSTVESVDKSYPSQEEIHEFWGNQLSTPAAFNNNAGWIEDTTHNCHHYVTANYEPFTTEEVSNVIKELHNWKSPGPDGVQNFWLKKFWSIHECLSTLINHVISNPQEIPSFLTQGTTYLIPKDQNNTQDPSKYRPITCLPTLYKLVTSCVTRRIYQHCALNNIIEPQQKGCAKGSMGCKEQLIIDSVISNQAFTKKGTFLLLLLTIKRPLIQYRMNG</sequence>
<accession>A0A6P7GJL1</accession>
<dbReference type="RefSeq" id="XP_028143965.1">
    <property type="nucleotide sequence ID" value="XM_028288164.1"/>
</dbReference>
<evidence type="ECO:0000313" key="2">
    <source>
        <dbReference type="RefSeq" id="XP_028143965.1"/>
    </source>
</evidence>
<protein>
    <submittedName>
        <fullName evidence="2">Uncharacterized protein LOC114337653</fullName>
    </submittedName>
</protein>
<dbReference type="PANTHER" id="PTHR35450">
    <property type="entry name" value="REVERSE TRANSCRIPTASE DOMAIN-CONTAINING PROTEIN"/>
    <property type="match status" value="1"/>
</dbReference>
<dbReference type="AlphaFoldDB" id="A0A6P7GJL1"/>
<dbReference type="PANTHER" id="PTHR35450:SF2">
    <property type="entry name" value="REVERSE TRANSCRIPTASE DOMAIN-CONTAINING PROTEIN"/>
    <property type="match status" value="1"/>
</dbReference>
<gene>
    <name evidence="2" type="primary">LOC114337653</name>
</gene>
<reference evidence="2" key="1">
    <citation type="submission" date="2025-08" db="UniProtKB">
        <authorList>
            <consortium name="RefSeq"/>
        </authorList>
    </citation>
    <scope>IDENTIFICATION</scope>
</reference>
<feature type="compositionally biased region" description="Low complexity" evidence="1">
    <location>
        <begin position="45"/>
        <end position="61"/>
    </location>
</feature>